<dbReference type="Gene3D" id="3.80.10.10">
    <property type="entry name" value="Ribonuclease Inhibitor"/>
    <property type="match status" value="1"/>
</dbReference>
<protein>
    <recommendedName>
        <fullName evidence="3">Leucine-rich repeat domain-containing protein</fullName>
    </recommendedName>
</protein>
<dbReference type="RefSeq" id="WP_114367002.1">
    <property type="nucleotide sequence ID" value="NZ_QPEX01000010.1"/>
</dbReference>
<evidence type="ECO:0008006" key="3">
    <source>
        <dbReference type="Google" id="ProtNLM"/>
    </source>
</evidence>
<gene>
    <name evidence="1" type="ORF">DTL42_01880</name>
</gene>
<accession>A0A368KU60</accession>
<reference evidence="1 2" key="1">
    <citation type="submission" date="2018-07" db="EMBL/GenBank/DDBJ databases">
        <title>Comparative genomes isolates from brazilian mangrove.</title>
        <authorList>
            <person name="De Araujo J.E."/>
            <person name="Taketani R.G."/>
            <person name="Silva M.C.P."/>
            <person name="Lourenco M.V."/>
            <person name="Oliveira V.M."/>
            <person name="Andreote F.D."/>
        </authorList>
    </citation>
    <scope>NUCLEOTIDE SEQUENCE [LARGE SCALE GENOMIC DNA]</scope>
    <source>
        <strain evidence="1 2">HEX PRIS-MGV</strain>
    </source>
</reference>
<sequence>MPKQPDSAELIDQLKSLGAQIRLRKSGQVHTLDFSASQPLPDDQQIASLSSLQSLEVLNCHDAPITDASIDDLLGHESLKLLTLTGTNITAGGLKRLRQNMIACRIVS</sequence>
<dbReference type="InterPro" id="IPR032675">
    <property type="entry name" value="LRR_dom_sf"/>
</dbReference>
<dbReference type="AlphaFoldDB" id="A0A368KU60"/>
<name>A0A368KU60_9BACT</name>
<proteinExistence type="predicted"/>
<dbReference type="Proteomes" id="UP000253562">
    <property type="component" value="Unassembled WGS sequence"/>
</dbReference>
<evidence type="ECO:0000313" key="2">
    <source>
        <dbReference type="Proteomes" id="UP000253562"/>
    </source>
</evidence>
<comment type="caution">
    <text evidence="1">The sequence shown here is derived from an EMBL/GenBank/DDBJ whole genome shotgun (WGS) entry which is preliminary data.</text>
</comment>
<dbReference type="SUPFAM" id="SSF52047">
    <property type="entry name" value="RNI-like"/>
    <property type="match status" value="1"/>
</dbReference>
<organism evidence="1 2">
    <name type="scientific">Bremerella cremea</name>
    <dbReference type="NCBI Taxonomy" id="1031537"/>
    <lineage>
        <taxon>Bacteria</taxon>
        <taxon>Pseudomonadati</taxon>
        <taxon>Planctomycetota</taxon>
        <taxon>Planctomycetia</taxon>
        <taxon>Pirellulales</taxon>
        <taxon>Pirellulaceae</taxon>
        <taxon>Bremerella</taxon>
    </lineage>
</organism>
<dbReference type="EMBL" id="QPEX01000010">
    <property type="protein sequence ID" value="RCS53938.1"/>
    <property type="molecule type" value="Genomic_DNA"/>
</dbReference>
<evidence type="ECO:0000313" key="1">
    <source>
        <dbReference type="EMBL" id="RCS53938.1"/>
    </source>
</evidence>
<dbReference type="OrthoDB" id="289812at2"/>